<evidence type="ECO:0000313" key="2">
    <source>
        <dbReference type="Proteomes" id="UP001595722"/>
    </source>
</evidence>
<reference evidence="2" key="1">
    <citation type="journal article" date="2019" name="Int. J. Syst. Evol. Microbiol.">
        <title>The Global Catalogue of Microorganisms (GCM) 10K type strain sequencing project: providing services to taxonomists for standard genome sequencing and annotation.</title>
        <authorList>
            <consortium name="The Broad Institute Genomics Platform"/>
            <consortium name="The Broad Institute Genome Sequencing Center for Infectious Disease"/>
            <person name="Wu L."/>
            <person name="Ma J."/>
        </authorList>
    </citation>
    <scope>NUCLEOTIDE SEQUENCE [LARGE SCALE GENOMIC DNA]</scope>
    <source>
        <strain evidence="2">KCTC 42424</strain>
    </source>
</reference>
<sequence length="174" mass="20246">MLDWKSLPPEGHTKKLLYIIGFYWDDYDDAATMIDAAYEKYCQINSTLDTTRLTPFDWYCFVAFLKDKLTTGNIGLFGELLERLFSEAFSENLALQSLGMEQKISGRPNSMTEQKILQIIGMVKFELKNTTNKSKAYEVVAKSLNKFPDTVRRYYERWVVQKSNGKKEIFIPLH</sequence>
<name>A0ABV7VPR4_9GAMM</name>
<dbReference type="EMBL" id="JBHRYB010000001">
    <property type="protein sequence ID" value="MFC3679097.1"/>
    <property type="molecule type" value="Genomic_DNA"/>
</dbReference>
<organism evidence="1 2">
    <name type="scientific">Bacterioplanoides pacificum</name>
    <dbReference type="NCBI Taxonomy" id="1171596"/>
    <lineage>
        <taxon>Bacteria</taxon>
        <taxon>Pseudomonadati</taxon>
        <taxon>Pseudomonadota</taxon>
        <taxon>Gammaproteobacteria</taxon>
        <taxon>Oceanospirillales</taxon>
        <taxon>Oceanospirillaceae</taxon>
        <taxon>Bacterioplanoides</taxon>
    </lineage>
</organism>
<proteinExistence type="predicted"/>
<protein>
    <submittedName>
        <fullName evidence="1">Uncharacterized protein</fullName>
    </submittedName>
</protein>
<gene>
    <name evidence="1" type="ORF">ACFOMG_03095</name>
</gene>
<dbReference type="RefSeq" id="WP_376864744.1">
    <property type="nucleotide sequence ID" value="NZ_JBHRYB010000001.1"/>
</dbReference>
<comment type="caution">
    <text evidence="1">The sequence shown here is derived from an EMBL/GenBank/DDBJ whole genome shotgun (WGS) entry which is preliminary data.</text>
</comment>
<evidence type="ECO:0000313" key="1">
    <source>
        <dbReference type="EMBL" id="MFC3679097.1"/>
    </source>
</evidence>
<keyword evidence="2" id="KW-1185">Reference proteome</keyword>
<accession>A0ABV7VPR4</accession>
<dbReference type="Proteomes" id="UP001595722">
    <property type="component" value="Unassembled WGS sequence"/>
</dbReference>